<sequence length="220" mass="25190">MHGRRVLLLLDNASCHYGAAECYNVSWHSSRQTRQYICNRSTQVCLNGCSPDQQFLTFFLLGIMWSFKARYRKKFVRWLLDAFHTRIDRKLDILEDVHFTILSWEEVPEQVICNCWRKCVIVGAVTMDDLTQLCDYNKSINRYAEDELTKLMKGSSCGFSVGGYIDADDDESIKCDSDVIEHEAIENDNDGDSADGVTIGHPRLYTAVSVLSSFLPLQHE</sequence>
<dbReference type="HOGENOM" id="CLU_109591_0_0_1"/>
<name>M4BTK2_HYAAE</name>
<evidence type="ECO:0000313" key="3">
    <source>
        <dbReference type="Proteomes" id="UP000011713"/>
    </source>
</evidence>
<organism evidence="2 3">
    <name type="scientific">Hyaloperonospora arabidopsidis (strain Emoy2)</name>
    <name type="common">Downy mildew agent</name>
    <name type="synonym">Peronospora arabidopsidis</name>
    <dbReference type="NCBI Taxonomy" id="559515"/>
    <lineage>
        <taxon>Eukaryota</taxon>
        <taxon>Sar</taxon>
        <taxon>Stramenopiles</taxon>
        <taxon>Oomycota</taxon>
        <taxon>Peronosporomycetes</taxon>
        <taxon>Peronosporales</taxon>
        <taxon>Peronosporaceae</taxon>
        <taxon>Hyaloperonospora</taxon>
    </lineage>
</organism>
<keyword evidence="3" id="KW-1185">Reference proteome</keyword>
<dbReference type="Pfam" id="PF03184">
    <property type="entry name" value="DDE_1"/>
    <property type="match status" value="1"/>
</dbReference>
<dbReference type="VEuPathDB" id="FungiDB:HpaG809787"/>
<reference evidence="2" key="2">
    <citation type="submission" date="2015-06" db="UniProtKB">
        <authorList>
            <consortium name="EnsemblProtists"/>
        </authorList>
    </citation>
    <scope>IDENTIFICATION</scope>
    <source>
        <strain evidence="2">Emoy2</strain>
    </source>
</reference>
<accession>M4BTK2</accession>
<dbReference type="InParanoid" id="M4BTK2"/>
<dbReference type="Proteomes" id="UP000011713">
    <property type="component" value="Unassembled WGS sequence"/>
</dbReference>
<dbReference type="EnsemblProtists" id="HpaT809787">
    <property type="protein sequence ID" value="HpaP809787"/>
    <property type="gene ID" value="HpaG809787"/>
</dbReference>
<protein>
    <recommendedName>
        <fullName evidence="1">DDE-1 domain-containing protein</fullName>
    </recommendedName>
</protein>
<feature type="domain" description="DDE-1" evidence="1">
    <location>
        <begin position="3"/>
        <end position="116"/>
    </location>
</feature>
<dbReference type="eggNOG" id="ENOG502SUEP">
    <property type="taxonomic scope" value="Eukaryota"/>
</dbReference>
<dbReference type="AlphaFoldDB" id="M4BTK2"/>
<dbReference type="InterPro" id="IPR004875">
    <property type="entry name" value="DDE_SF_endonuclease_dom"/>
</dbReference>
<evidence type="ECO:0000259" key="1">
    <source>
        <dbReference type="Pfam" id="PF03184"/>
    </source>
</evidence>
<dbReference type="GO" id="GO:0003676">
    <property type="term" value="F:nucleic acid binding"/>
    <property type="evidence" value="ECO:0007669"/>
    <property type="project" value="InterPro"/>
</dbReference>
<dbReference type="EMBL" id="JH597849">
    <property type="status" value="NOT_ANNOTATED_CDS"/>
    <property type="molecule type" value="Genomic_DNA"/>
</dbReference>
<reference evidence="3" key="1">
    <citation type="journal article" date="2010" name="Science">
        <title>Signatures of adaptation to obligate biotrophy in the Hyaloperonospora arabidopsidis genome.</title>
        <authorList>
            <person name="Baxter L."/>
            <person name="Tripathy S."/>
            <person name="Ishaque N."/>
            <person name="Boot N."/>
            <person name="Cabral A."/>
            <person name="Kemen E."/>
            <person name="Thines M."/>
            <person name="Ah-Fong A."/>
            <person name="Anderson R."/>
            <person name="Badejoko W."/>
            <person name="Bittner-Eddy P."/>
            <person name="Boore J.L."/>
            <person name="Chibucos M.C."/>
            <person name="Coates M."/>
            <person name="Dehal P."/>
            <person name="Delehaunty K."/>
            <person name="Dong S."/>
            <person name="Downton P."/>
            <person name="Dumas B."/>
            <person name="Fabro G."/>
            <person name="Fronick C."/>
            <person name="Fuerstenberg S.I."/>
            <person name="Fulton L."/>
            <person name="Gaulin E."/>
            <person name="Govers F."/>
            <person name="Hughes L."/>
            <person name="Humphray S."/>
            <person name="Jiang R.H."/>
            <person name="Judelson H."/>
            <person name="Kamoun S."/>
            <person name="Kyung K."/>
            <person name="Meijer H."/>
            <person name="Minx P."/>
            <person name="Morris P."/>
            <person name="Nelson J."/>
            <person name="Phuntumart V."/>
            <person name="Qutob D."/>
            <person name="Rehmany A."/>
            <person name="Rougon-Cardoso A."/>
            <person name="Ryden P."/>
            <person name="Torto-Alalibo T."/>
            <person name="Studholme D."/>
            <person name="Wang Y."/>
            <person name="Win J."/>
            <person name="Wood J."/>
            <person name="Clifton S.W."/>
            <person name="Rogers J."/>
            <person name="Van den Ackerveken G."/>
            <person name="Jones J.D."/>
            <person name="McDowell J.M."/>
            <person name="Beynon J."/>
            <person name="Tyler B.M."/>
        </authorList>
    </citation>
    <scope>NUCLEOTIDE SEQUENCE [LARGE SCALE GENOMIC DNA]</scope>
    <source>
        <strain evidence="3">Emoy2</strain>
    </source>
</reference>
<proteinExistence type="predicted"/>
<evidence type="ECO:0000313" key="2">
    <source>
        <dbReference type="EnsemblProtists" id="HpaP809787"/>
    </source>
</evidence>